<feature type="domain" description="AAA+ ATPase" evidence="1">
    <location>
        <begin position="44"/>
        <end position="221"/>
    </location>
</feature>
<dbReference type="InterPro" id="IPR011704">
    <property type="entry name" value="ATPase_dyneun-rel_AAA"/>
</dbReference>
<reference evidence="3" key="1">
    <citation type="submission" date="2015-04" db="EMBL/GenBank/DDBJ databases">
        <title>Physiological reanalysis, assessment of diazotrophy, and genome sequences of multiple isolates of Streptomyces thermoautotrophicus.</title>
        <authorList>
            <person name="MacKellar D.C."/>
            <person name="Lieber L."/>
            <person name="Norman J."/>
            <person name="Bolger A."/>
            <person name="Tobin C."/>
            <person name="Murray J.W."/>
            <person name="Chang R."/>
            <person name="Ford T."/>
            <person name="Nguyen P.Q."/>
            <person name="Woodward J."/>
            <person name="Permingeat H."/>
            <person name="Joshi N.S."/>
            <person name="Silver P.A."/>
            <person name="Usadel B."/>
            <person name="Rutherford A.W."/>
            <person name="Friesen M."/>
            <person name="Prell J."/>
        </authorList>
    </citation>
    <scope>NUCLEOTIDE SEQUENCE [LARGE SCALE GENOMIC DNA]</scope>
    <source>
        <strain evidence="3">H1</strain>
    </source>
</reference>
<dbReference type="CDD" id="cd00009">
    <property type="entry name" value="AAA"/>
    <property type="match status" value="1"/>
</dbReference>
<evidence type="ECO:0000313" key="3">
    <source>
        <dbReference type="Proteomes" id="UP000070188"/>
    </source>
</evidence>
<dbReference type="EMBL" id="LAXD01000001">
    <property type="protein sequence ID" value="KWX00915.1"/>
    <property type="molecule type" value="Genomic_DNA"/>
</dbReference>
<dbReference type="RefSeq" id="WP_066891586.1">
    <property type="nucleotide sequence ID" value="NZ_JYIJ01000019.1"/>
</dbReference>
<evidence type="ECO:0000313" key="2">
    <source>
        <dbReference type="EMBL" id="KWX00915.1"/>
    </source>
</evidence>
<dbReference type="STRING" id="1469144.LI90_1943"/>
<sequence length="312" mass="35174">MAEAATPGLNSEEDPVDEVATALSKHNYIADRPLATVLHLARQLEVPVLLEGEPGVGKTSVAEALAAAEGSRLVRLQCYEGLSAHHALYEWDYARQLLAIRLAEASGGATEALRSRIFHPDFLLKRPLLEAIWPEQDEDVLLLIDEVDRADEEFEALLLEVLSQFQVTIPEIGTIKAKRRPTIILTANRTRPLSDALRRRCLYHWIPFPSLDREIEIVKTKIPDVSERLAQRGCLLVQRLRTGYYRKAPGVSETIDWLRALTLLGATDVQRKQVEETIGCLLKDSEDVRLFMEKDSERIYREFGLSQDGRTA</sequence>
<dbReference type="InterPro" id="IPR027417">
    <property type="entry name" value="P-loop_NTPase"/>
</dbReference>
<evidence type="ECO:0000259" key="1">
    <source>
        <dbReference type="SMART" id="SM00382"/>
    </source>
</evidence>
<dbReference type="PANTHER" id="PTHR42759">
    <property type="entry name" value="MOXR FAMILY PROTEIN"/>
    <property type="match status" value="1"/>
</dbReference>
<comment type="caution">
    <text evidence="2">The sequence shown here is derived from an EMBL/GenBank/DDBJ whole genome shotgun (WGS) entry which is preliminary data.</text>
</comment>
<dbReference type="InterPro" id="IPR050764">
    <property type="entry name" value="CbbQ/NirQ/NorQ/GpvN"/>
</dbReference>
<dbReference type="Pfam" id="PF07728">
    <property type="entry name" value="AAA_5"/>
    <property type="match status" value="1"/>
</dbReference>
<gene>
    <name evidence="2" type="ORF">LI90_1943</name>
</gene>
<protein>
    <submittedName>
        <fullName evidence="2">ATPase associated with various cellular activities AAA_5</fullName>
    </submittedName>
</protein>
<dbReference type="GO" id="GO:0005524">
    <property type="term" value="F:ATP binding"/>
    <property type="evidence" value="ECO:0007669"/>
    <property type="project" value="InterPro"/>
</dbReference>
<dbReference type="PRINTS" id="PR00830">
    <property type="entry name" value="ENDOLAPTASE"/>
</dbReference>
<organism evidence="2 3">
    <name type="scientific">Carbonactinospora thermoautotrophica</name>
    <dbReference type="NCBI Taxonomy" id="1469144"/>
    <lineage>
        <taxon>Bacteria</taxon>
        <taxon>Bacillati</taxon>
        <taxon>Actinomycetota</taxon>
        <taxon>Actinomycetes</taxon>
        <taxon>Kitasatosporales</taxon>
        <taxon>Carbonactinosporaceae</taxon>
        <taxon>Carbonactinospora</taxon>
    </lineage>
</organism>
<dbReference type="PATRIC" id="fig|1469144.10.peg.2102"/>
<proteinExistence type="predicted"/>
<dbReference type="SMART" id="SM00382">
    <property type="entry name" value="AAA"/>
    <property type="match status" value="1"/>
</dbReference>
<dbReference type="GO" id="GO:0016887">
    <property type="term" value="F:ATP hydrolysis activity"/>
    <property type="evidence" value="ECO:0007669"/>
    <property type="project" value="InterPro"/>
</dbReference>
<dbReference type="SUPFAM" id="SSF52540">
    <property type="entry name" value="P-loop containing nucleoside triphosphate hydrolases"/>
    <property type="match status" value="1"/>
</dbReference>
<dbReference type="Gene3D" id="3.40.50.300">
    <property type="entry name" value="P-loop containing nucleotide triphosphate hydrolases"/>
    <property type="match status" value="1"/>
</dbReference>
<dbReference type="PANTHER" id="PTHR42759:SF1">
    <property type="entry name" value="MAGNESIUM-CHELATASE SUBUNIT CHLD"/>
    <property type="match status" value="1"/>
</dbReference>
<dbReference type="AlphaFoldDB" id="A0A132MSQ3"/>
<name>A0A132MSQ3_9ACTN</name>
<dbReference type="OrthoDB" id="9783370at2"/>
<dbReference type="InterPro" id="IPR003593">
    <property type="entry name" value="AAA+_ATPase"/>
</dbReference>
<accession>A0A132MSQ3</accession>
<keyword evidence="3" id="KW-1185">Reference proteome</keyword>
<dbReference type="Proteomes" id="UP000070188">
    <property type="component" value="Unassembled WGS sequence"/>
</dbReference>